<feature type="compositionally biased region" description="Polar residues" evidence="10">
    <location>
        <begin position="122"/>
        <end position="131"/>
    </location>
</feature>
<dbReference type="InterPro" id="IPR018122">
    <property type="entry name" value="TF_fork_head_CS_1"/>
</dbReference>
<dbReference type="EMBL" id="NEVH01005288">
    <property type="protein sequence ID" value="PNF38898.1"/>
    <property type="molecule type" value="Genomic_DNA"/>
</dbReference>
<dbReference type="GO" id="GO:0030030">
    <property type="term" value="P:cell projection organization"/>
    <property type="evidence" value="ECO:0007669"/>
    <property type="project" value="UniProtKB-KW"/>
</dbReference>
<dbReference type="Pfam" id="PF00250">
    <property type="entry name" value="Forkhead"/>
    <property type="match status" value="1"/>
</dbReference>
<dbReference type="OrthoDB" id="10029558at2759"/>
<evidence type="ECO:0000256" key="5">
    <source>
        <dbReference type="ARBA" id="ARBA00023159"/>
    </source>
</evidence>
<dbReference type="GO" id="GO:0000978">
    <property type="term" value="F:RNA polymerase II cis-regulatory region sequence-specific DNA binding"/>
    <property type="evidence" value="ECO:0007669"/>
    <property type="project" value="TreeGrafter"/>
</dbReference>
<dbReference type="InterPro" id="IPR047512">
    <property type="entry name" value="FH_FOXJ1"/>
</dbReference>
<evidence type="ECO:0000256" key="10">
    <source>
        <dbReference type="SAM" id="MobiDB-lite"/>
    </source>
</evidence>
<evidence type="ECO:0000256" key="4">
    <source>
        <dbReference type="ARBA" id="ARBA00023125"/>
    </source>
</evidence>
<dbReference type="PANTHER" id="PTHR46805">
    <property type="entry name" value="FORKHEAD BOX PROTEIN J1"/>
    <property type="match status" value="1"/>
</dbReference>
<dbReference type="PROSITE" id="PS00658">
    <property type="entry name" value="FORK_HEAD_2"/>
    <property type="match status" value="1"/>
</dbReference>
<dbReference type="InterPro" id="IPR036390">
    <property type="entry name" value="WH_DNA-bd_sf"/>
</dbReference>
<keyword evidence="7 9" id="KW-0539">Nucleus</keyword>
<gene>
    <name evidence="12" type="ORF">B7P43_G07460</name>
</gene>
<feature type="region of interest" description="Disordered" evidence="10">
    <location>
        <begin position="68"/>
        <end position="91"/>
    </location>
</feature>
<reference evidence="12 13" key="1">
    <citation type="submission" date="2017-12" db="EMBL/GenBank/DDBJ databases">
        <title>Hemimetabolous genomes reveal molecular basis of termite eusociality.</title>
        <authorList>
            <person name="Harrison M.C."/>
            <person name="Jongepier E."/>
            <person name="Robertson H.M."/>
            <person name="Arning N."/>
            <person name="Bitard-Feildel T."/>
            <person name="Chao H."/>
            <person name="Childers C.P."/>
            <person name="Dinh H."/>
            <person name="Doddapaneni H."/>
            <person name="Dugan S."/>
            <person name="Gowin J."/>
            <person name="Greiner C."/>
            <person name="Han Y."/>
            <person name="Hu H."/>
            <person name="Hughes D.S.T."/>
            <person name="Huylmans A.-K."/>
            <person name="Kemena C."/>
            <person name="Kremer L.P.M."/>
            <person name="Lee S.L."/>
            <person name="Lopez-Ezquerra A."/>
            <person name="Mallet L."/>
            <person name="Monroy-Kuhn J.M."/>
            <person name="Moser A."/>
            <person name="Murali S.C."/>
            <person name="Muzny D.M."/>
            <person name="Otani S."/>
            <person name="Piulachs M.-D."/>
            <person name="Poelchau M."/>
            <person name="Qu J."/>
            <person name="Schaub F."/>
            <person name="Wada-Katsumata A."/>
            <person name="Worley K.C."/>
            <person name="Xie Q."/>
            <person name="Ylla G."/>
            <person name="Poulsen M."/>
            <person name="Gibbs R.A."/>
            <person name="Schal C."/>
            <person name="Richards S."/>
            <person name="Belles X."/>
            <person name="Korb J."/>
            <person name="Bornberg-Bauer E."/>
        </authorList>
    </citation>
    <scope>NUCLEOTIDE SEQUENCE [LARGE SCALE GENOMIC DNA]</scope>
    <source>
        <tissue evidence="12">Whole body</tissue>
    </source>
</reference>
<evidence type="ECO:0000259" key="11">
    <source>
        <dbReference type="PROSITE" id="PS50039"/>
    </source>
</evidence>
<accession>A0A2J7RDJ4</accession>
<evidence type="ECO:0000256" key="9">
    <source>
        <dbReference type="PROSITE-ProRule" id="PRU00089"/>
    </source>
</evidence>
<feature type="DNA-binding region" description="Fork-head" evidence="9">
    <location>
        <begin position="156"/>
        <end position="246"/>
    </location>
</feature>
<evidence type="ECO:0000256" key="7">
    <source>
        <dbReference type="ARBA" id="ARBA00023242"/>
    </source>
</evidence>
<organism evidence="12 13">
    <name type="scientific">Cryptotermes secundus</name>
    <dbReference type="NCBI Taxonomy" id="105785"/>
    <lineage>
        <taxon>Eukaryota</taxon>
        <taxon>Metazoa</taxon>
        <taxon>Ecdysozoa</taxon>
        <taxon>Arthropoda</taxon>
        <taxon>Hexapoda</taxon>
        <taxon>Insecta</taxon>
        <taxon>Pterygota</taxon>
        <taxon>Neoptera</taxon>
        <taxon>Polyneoptera</taxon>
        <taxon>Dictyoptera</taxon>
        <taxon>Blattodea</taxon>
        <taxon>Blattoidea</taxon>
        <taxon>Termitoidae</taxon>
        <taxon>Kalotermitidae</taxon>
        <taxon>Cryptotermitinae</taxon>
        <taxon>Cryptotermes</taxon>
    </lineage>
</organism>
<sequence>MSQDSSVAIEMDWMVWGSIPGRVRVFPALHSFQTGSGIYPVSYPMDIGGPRRLNMLVTMMSPVNCGQPPLECSSNEDSSRSSVDETNNNGGDVELTSLNWLQSLNIIPSLLPTPPSSPTPSQTVKPASPQASVRVRHRTMLSEHNLEDYRSSGDHKPPYSYAALICMAMAANNNKMTLSAIYKWIRDNFLYYRNADPSWQNSIRHNLSLNKCFVKVPRSKDEPGKGGFWQLDMDRLEEGQRSKRRGITRVTSRRCRNHCSIKRVQNTSSTPSTTHEPVTSTAPVIHQASPEPPSIVIEDEEFATLLRDYEGWDERQMECLNVYLDLL</sequence>
<evidence type="ECO:0000256" key="1">
    <source>
        <dbReference type="ARBA" id="ARBA00004123"/>
    </source>
</evidence>
<keyword evidence="2" id="KW-0970">Cilium biogenesis/degradation</keyword>
<keyword evidence="4 9" id="KW-0238">DNA-binding</keyword>
<keyword evidence="3" id="KW-0805">Transcription regulation</keyword>
<evidence type="ECO:0000256" key="8">
    <source>
        <dbReference type="ARBA" id="ARBA00034770"/>
    </source>
</evidence>
<evidence type="ECO:0000313" key="13">
    <source>
        <dbReference type="Proteomes" id="UP000235965"/>
    </source>
</evidence>
<dbReference type="PROSITE" id="PS50039">
    <property type="entry name" value="FORK_HEAD_3"/>
    <property type="match status" value="1"/>
</dbReference>
<comment type="similarity">
    <text evidence="8">Belongs to the FOXJ1 family.</text>
</comment>
<keyword evidence="13" id="KW-1185">Reference proteome</keyword>
<evidence type="ECO:0000256" key="6">
    <source>
        <dbReference type="ARBA" id="ARBA00023163"/>
    </source>
</evidence>
<keyword evidence="6" id="KW-0804">Transcription</keyword>
<evidence type="ECO:0000256" key="2">
    <source>
        <dbReference type="ARBA" id="ARBA00022794"/>
    </source>
</evidence>
<dbReference type="PANTHER" id="PTHR46805:SF1">
    <property type="entry name" value="FORKHEAD BOX PROTEIN J1"/>
    <property type="match status" value="1"/>
</dbReference>
<dbReference type="FunFam" id="1.10.10.10:FF:000030">
    <property type="entry name" value="Forkhead box protein K2"/>
    <property type="match status" value="1"/>
</dbReference>
<dbReference type="InterPro" id="IPR001766">
    <property type="entry name" value="Fork_head_dom"/>
</dbReference>
<dbReference type="AlphaFoldDB" id="A0A2J7RDJ4"/>
<feature type="region of interest" description="Disordered" evidence="10">
    <location>
        <begin position="265"/>
        <end position="289"/>
    </location>
</feature>
<dbReference type="InterPro" id="IPR047513">
    <property type="entry name" value="FOXJ1"/>
</dbReference>
<dbReference type="InterPro" id="IPR030456">
    <property type="entry name" value="TF_fork_head_CS_2"/>
</dbReference>
<dbReference type="Gene3D" id="1.10.10.10">
    <property type="entry name" value="Winged helix-like DNA-binding domain superfamily/Winged helix DNA-binding domain"/>
    <property type="match status" value="1"/>
</dbReference>
<dbReference type="PROSITE" id="PS00657">
    <property type="entry name" value="FORK_HEAD_1"/>
    <property type="match status" value="1"/>
</dbReference>
<protein>
    <recommendedName>
        <fullName evidence="11">Fork-head domain-containing protein</fullName>
    </recommendedName>
</protein>
<feature type="region of interest" description="Disordered" evidence="10">
    <location>
        <begin position="111"/>
        <end position="133"/>
    </location>
</feature>
<comment type="caution">
    <text evidence="12">The sequence shown here is derived from an EMBL/GenBank/DDBJ whole genome shotgun (WGS) entry which is preliminary data.</text>
</comment>
<evidence type="ECO:0000313" key="12">
    <source>
        <dbReference type="EMBL" id="PNF38898.1"/>
    </source>
</evidence>
<dbReference type="SMART" id="SM00339">
    <property type="entry name" value="FH"/>
    <property type="match status" value="1"/>
</dbReference>
<evidence type="ECO:0000256" key="3">
    <source>
        <dbReference type="ARBA" id="ARBA00023015"/>
    </source>
</evidence>
<dbReference type="InParanoid" id="A0A2J7RDJ4"/>
<keyword evidence="5" id="KW-0010">Activator</keyword>
<dbReference type="CDD" id="cd20023">
    <property type="entry name" value="FH_FOXJ1"/>
    <property type="match status" value="1"/>
</dbReference>
<comment type="subcellular location">
    <subcellularLocation>
        <location evidence="1 9">Nucleus</location>
    </subcellularLocation>
</comment>
<feature type="domain" description="Fork-head" evidence="11">
    <location>
        <begin position="156"/>
        <end position="246"/>
    </location>
</feature>
<dbReference type="GO" id="GO:0005634">
    <property type="term" value="C:nucleus"/>
    <property type="evidence" value="ECO:0007669"/>
    <property type="project" value="UniProtKB-SubCell"/>
</dbReference>
<dbReference type="SUPFAM" id="SSF46785">
    <property type="entry name" value="Winged helix' DNA-binding domain"/>
    <property type="match status" value="1"/>
</dbReference>
<dbReference type="PRINTS" id="PR00053">
    <property type="entry name" value="FORKHEAD"/>
</dbReference>
<dbReference type="STRING" id="105785.A0A2J7RDJ4"/>
<dbReference type="Proteomes" id="UP000235965">
    <property type="component" value="Unassembled WGS sequence"/>
</dbReference>
<name>A0A2J7RDJ4_9NEOP</name>
<proteinExistence type="inferred from homology"/>
<dbReference type="InterPro" id="IPR036388">
    <property type="entry name" value="WH-like_DNA-bd_sf"/>
</dbReference>
<feature type="compositionally biased region" description="Polar residues" evidence="10">
    <location>
        <begin position="265"/>
        <end position="282"/>
    </location>
</feature>
<dbReference type="GO" id="GO:0000981">
    <property type="term" value="F:DNA-binding transcription factor activity, RNA polymerase II-specific"/>
    <property type="evidence" value="ECO:0007669"/>
    <property type="project" value="TreeGrafter"/>
</dbReference>